<reference evidence="1 2" key="2">
    <citation type="submission" date="2018-11" db="EMBL/GenBank/DDBJ databases">
        <authorList>
            <consortium name="Pathogen Informatics"/>
        </authorList>
    </citation>
    <scope>NUCLEOTIDE SEQUENCE [LARGE SCALE GENOMIC DNA]</scope>
    <source>
        <strain evidence="1">Dakar</strain>
        <strain evidence="2">Dakar, Senegal</strain>
    </source>
</reference>
<evidence type="ECO:0000313" key="2">
    <source>
        <dbReference type="Proteomes" id="UP000279833"/>
    </source>
</evidence>
<organism evidence="3">
    <name type="scientific">Schistosoma curassoni</name>
    <dbReference type="NCBI Taxonomy" id="6186"/>
    <lineage>
        <taxon>Eukaryota</taxon>
        <taxon>Metazoa</taxon>
        <taxon>Spiralia</taxon>
        <taxon>Lophotrochozoa</taxon>
        <taxon>Platyhelminthes</taxon>
        <taxon>Trematoda</taxon>
        <taxon>Digenea</taxon>
        <taxon>Strigeidida</taxon>
        <taxon>Schistosomatoidea</taxon>
        <taxon>Schistosomatidae</taxon>
        <taxon>Schistosoma</taxon>
    </lineage>
</organism>
<evidence type="ECO:0000313" key="3">
    <source>
        <dbReference type="WBParaSite" id="SCUD_0000363201-mRNA-1"/>
    </source>
</evidence>
<dbReference type="AlphaFoldDB" id="A0A183JLQ1"/>
<accession>A0A183JLQ1</accession>
<keyword evidence="2" id="KW-1185">Reference proteome</keyword>
<dbReference type="Proteomes" id="UP000279833">
    <property type="component" value="Unassembled WGS sequence"/>
</dbReference>
<proteinExistence type="predicted"/>
<sequence length="70" mass="8636">MGFHQILWIYYQEDHCLLTTVRTDYVIGPFHEDVAVVLQYDDTNVECFYIPCHYYYYYYHHQIRLIHGLV</sequence>
<reference evidence="3" key="1">
    <citation type="submission" date="2016-06" db="UniProtKB">
        <authorList>
            <consortium name="WormBaseParasite"/>
        </authorList>
    </citation>
    <scope>IDENTIFICATION</scope>
</reference>
<protein>
    <submittedName>
        <fullName evidence="3">Ovule protein</fullName>
    </submittedName>
</protein>
<gene>
    <name evidence="1" type="ORF">SCUD_LOCUS3631</name>
</gene>
<evidence type="ECO:0000313" key="1">
    <source>
        <dbReference type="EMBL" id="VDO83360.1"/>
    </source>
</evidence>
<name>A0A183JLQ1_9TREM</name>
<dbReference type="WBParaSite" id="SCUD_0000363201-mRNA-1">
    <property type="protein sequence ID" value="SCUD_0000363201-mRNA-1"/>
    <property type="gene ID" value="SCUD_0000363201"/>
</dbReference>
<dbReference type="EMBL" id="UZAK01004224">
    <property type="protein sequence ID" value="VDO83360.1"/>
    <property type="molecule type" value="Genomic_DNA"/>
</dbReference>